<reference evidence="3 4" key="1">
    <citation type="submission" date="2018-11" db="EMBL/GenBank/DDBJ databases">
        <authorList>
            <person name="Kleinhagauer T."/>
            <person name="Glaeser S.P."/>
            <person name="Spergser J."/>
            <person name="Ruckert C."/>
            <person name="Kaempfer P."/>
            <person name="Busse H.-J."/>
        </authorList>
    </citation>
    <scope>NUCLEOTIDE SEQUENCE [LARGE SCALE GENOMIC DNA]</scope>
    <source>
        <strain evidence="3 4">200CH</strain>
    </source>
</reference>
<feature type="transmembrane region" description="Helical" evidence="2">
    <location>
        <begin position="715"/>
        <end position="735"/>
    </location>
</feature>
<feature type="region of interest" description="Disordered" evidence="1">
    <location>
        <begin position="406"/>
        <end position="496"/>
    </location>
</feature>
<evidence type="ECO:0008006" key="5">
    <source>
        <dbReference type="Google" id="ProtNLM"/>
    </source>
</evidence>
<evidence type="ECO:0000313" key="4">
    <source>
        <dbReference type="Proteomes" id="UP000269019"/>
    </source>
</evidence>
<keyword evidence="2" id="KW-0812">Transmembrane</keyword>
<gene>
    <name evidence="3" type="ORF">CCHOA_11105</name>
</gene>
<accession>A0A3G6JBW4</accession>
<feature type="region of interest" description="Disordered" evidence="1">
    <location>
        <begin position="677"/>
        <end position="696"/>
    </location>
</feature>
<keyword evidence="2" id="KW-0472">Membrane</keyword>
<evidence type="ECO:0000256" key="1">
    <source>
        <dbReference type="SAM" id="MobiDB-lite"/>
    </source>
</evidence>
<keyword evidence="2" id="KW-1133">Transmembrane helix</keyword>
<feature type="compositionally biased region" description="Polar residues" evidence="1">
    <location>
        <begin position="419"/>
        <end position="433"/>
    </location>
</feature>
<dbReference type="OrthoDB" id="4426657at2"/>
<feature type="compositionally biased region" description="Acidic residues" evidence="1">
    <location>
        <begin position="444"/>
        <end position="468"/>
    </location>
</feature>
<dbReference type="KEGG" id="ccho:CCHOA_11105"/>
<dbReference type="InterPro" id="IPR028974">
    <property type="entry name" value="TSP_type-3_rpt"/>
</dbReference>
<keyword evidence="4" id="KW-1185">Reference proteome</keyword>
<organism evidence="3 4">
    <name type="scientific">Corynebacterium choanae</name>
    <dbReference type="NCBI Taxonomy" id="1862358"/>
    <lineage>
        <taxon>Bacteria</taxon>
        <taxon>Bacillati</taxon>
        <taxon>Actinomycetota</taxon>
        <taxon>Actinomycetes</taxon>
        <taxon>Mycobacteriales</taxon>
        <taxon>Corynebacteriaceae</taxon>
        <taxon>Corynebacterium</taxon>
    </lineage>
</organism>
<dbReference type="RefSeq" id="WP_123930156.1">
    <property type="nucleotide sequence ID" value="NZ_CP033896.1"/>
</dbReference>
<dbReference type="AlphaFoldDB" id="A0A3G6JBW4"/>
<dbReference type="GO" id="GO:0005509">
    <property type="term" value="F:calcium ion binding"/>
    <property type="evidence" value="ECO:0007669"/>
    <property type="project" value="InterPro"/>
</dbReference>
<evidence type="ECO:0000256" key="2">
    <source>
        <dbReference type="SAM" id="Phobius"/>
    </source>
</evidence>
<proteinExistence type="predicted"/>
<protein>
    <recommendedName>
        <fullName evidence="5">Thrombospondin type 3 repeat protein</fullName>
    </recommendedName>
</protein>
<sequence>MTRPIHDASCRSLGAIRRSRRMVAGITTLGVMLALHTVSDHADEHIEQSALRTVAERFRAPAAEASELPVHYAPLQLGVGQTAQCQPVGDETQIPYLRFQLVGGNIHHDQLRFRIDPYTGVLTVTSFATTGTVAGTDVAVTIYRVPTPYSPDTATSTPLKPEGQPAYFDPSTADATVVGVVTCRINGGSGHFPDDADDASARDAGRWQVQYSHSFVQRPTPSAGTSTGPWSVTSDLSIYQKALTRAFPRQVETVRLADRALPVGIQARVTDDGGVTVRATAQAAQWAKNNPLVIPVTVTFADGSTTTVSQPHVAPTFVVADYDPDGDLDRDGVVNGLDPDIDGDSVANTDEQAMGLNPLAFCSAQVAATGLSSDGLADTDGDGVSNATESFVPRYFDDLSATMRDYPLTDSDGDGFGEQTITDINSDGTSDPAQQDYAGTGGDLDSDGLADEVDPDADGDGVNNDDEIAAGLDPLNSDTDGDGRSDGDTDSDLDGLSNAVESFVPLGMFNDTNNNYLADPGITDRDGTGVADLVESATKLAGPASDADGDGIPNAQDADADGDGINNVDERFAAGVTDSAGFVVYAFDPLKQDSNVFDEYATDGDGDANSDGIANREQSFVPDLRFPVIDTDEDALADTFADGSKRGQTILTDTNRNTVPDFIDPAWTQLTEFPTGLIPAESRQQPKETSSPTRALTALSSTASAASAGSSGSSLLTVFLVACLPILAVLAAISVL</sequence>
<dbReference type="Proteomes" id="UP000269019">
    <property type="component" value="Chromosome"/>
</dbReference>
<name>A0A3G6JBW4_9CORY</name>
<dbReference type="Gene3D" id="4.10.1080.10">
    <property type="entry name" value="TSP type-3 repeat"/>
    <property type="match status" value="1"/>
</dbReference>
<dbReference type="EMBL" id="CP033896">
    <property type="protein sequence ID" value="AZA14598.1"/>
    <property type="molecule type" value="Genomic_DNA"/>
</dbReference>
<evidence type="ECO:0000313" key="3">
    <source>
        <dbReference type="EMBL" id="AZA14598.1"/>
    </source>
</evidence>